<name>A0A173Y6T8_9FIRM</name>
<evidence type="ECO:0000259" key="2">
    <source>
        <dbReference type="SMART" id="SM00278"/>
    </source>
</evidence>
<dbReference type="InterPro" id="IPR019554">
    <property type="entry name" value="Soluble_ligand-bd"/>
</dbReference>
<evidence type="ECO:0000313" key="4">
    <source>
        <dbReference type="Proteomes" id="UP000095431"/>
    </source>
</evidence>
<feature type="compositionally biased region" description="Basic and acidic residues" evidence="1">
    <location>
        <begin position="45"/>
        <end position="78"/>
    </location>
</feature>
<dbReference type="Pfam" id="PF12836">
    <property type="entry name" value="HHH_3"/>
    <property type="match status" value="1"/>
</dbReference>
<dbReference type="NCBIfam" id="TIGR00426">
    <property type="entry name" value="competence protein ComEA helix-hairpin-helix repeat region"/>
    <property type="match status" value="1"/>
</dbReference>
<dbReference type="GO" id="GO:0015628">
    <property type="term" value="P:protein secretion by the type II secretion system"/>
    <property type="evidence" value="ECO:0007669"/>
    <property type="project" value="TreeGrafter"/>
</dbReference>
<dbReference type="InterPro" id="IPR010994">
    <property type="entry name" value="RuvA_2-like"/>
</dbReference>
<dbReference type="GO" id="GO:0006281">
    <property type="term" value="P:DNA repair"/>
    <property type="evidence" value="ECO:0007669"/>
    <property type="project" value="InterPro"/>
</dbReference>
<feature type="region of interest" description="Disordered" evidence="1">
    <location>
        <begin position="45"/>
        <end position="115"/>
    </location>
</feature>
<dbReference type="eggNOG" id="COG1555">
    <property type="taxonomic scope" value="Bacteria"/>
</dbReference>
<dbReference type="RefSeq" id="WP_055199713.1">
    <property type="nucleotide sequence ID" value="NZ_AP031426.1"/>
</dbReference>
<organism evidence="3 4">
    <name type="scientific">Blautia wexlerae</name>
    <dbReference type="NCBI Taxonomy" id="418240"/>
    <lineage>
        <taxon>Bacteria</taxon>
        <taxon>Bacillati</taxon>
        <taxon>Bacillota</taxon>
        <taxon>Clostridia</taxon>
        <taxon>Lachnospirales</taxon>
        <taxon>Lachnospiraceae</taxon>
        <taxon>Blautia</taxon>
    </lineage>
</organism>
<dbReference type="PROSITE" id="PS51257">
    <property type="entry name" value="PROKAR_LIPOPROTEIN"/>
    <property type="match status" value="1"/>
</dbReference>
<gene>
    <name evidence="3" type="primary">comEA</name>
    <name evidence="3" type="ORF">ERS852478_00570</name>
</gene>
<dbReference type="AlphaFoldDB" id="A0A173Y6T8"/>
<feature type="domain" description="Helix-hairpin-helix DNA-binding motif class 1" evidence="2">
    <location>
        <begin position="270"/>
        <end position="289"/>
    </location>
</feature>
<protein>
    <submittedName>
        <fullName evidence="3">ComE operon protein 1</fullName>
    </submittedName>
</protein>
<dbReference type="InterPro" id="IPR051675">
    <property type="entry name" value="Endo/Exo/Phosphatase_dom_1"/>
</dbReference>
<proteinExistence type="predicted"/>
<dbReference type="SUPFAM" id="SSF47781">
    <property type="entry name" value="RuvA domain 2-like"/>
    <property type="match status" value="1"/>
</dbReference>
<dbReference type="InterPro" id="IPR003583">
    <property type="entry name" value="Hlx-hairpin-Hlx_DNA-bd_motif"/>
</dbReference>
<dbReference type="Gene3D" id="1.10.150.280">
    <property type="entry name" value="AF1531-like domain"/>
    <property type="match status" value="1"/>
</dbReference>
<dbReference type="EMBL" id="CYZN01000003">
    <property type="protein sequence ID" value="CUN59589.1"/>
    <property type="molecule type" value="Genomic_DNA"/>
</dbReference>
<evidence type="ECO:0000256" key="1">
    <source>
        <dbReference type="SAM" id="MobiDB-lite"/>
    </source>
</evidence>
<accession>A0A173Y6T8</accession>
<dbReference type="SMART" id="SM00278">
    <property type="entry name" value="HhH1"/>
    <property type="match status" value="2"/>
</dbReference>
<dbReference type="PANTHER" id="PTHR21180:SF32">
    <property type="entry name" value="ENDONUCLEASE_EXONUCLEASE_PHOSPHATASE FAMILY DOMAIN-CONTAINING PROTEIN 1"/>
    <property type="match status" value="1"/>
</dbReference>
<dbReference type="PANTHER" id="PTHR21180">
    <property type="entry name" value="ENDONUCLEASE/EXONUCLEASE/PHOSPHATASE FAMILY DOMAIN-CONTAINING PROTEIN 1"/>
    <property type="match status" value="1"/>
</dbReference>
<dbReference type="GO" id="GO:0015627">
    <property type="term" value="C:type II protein secretion system complex"/>
    <property type="evidence" value="ECO:0007669"/>
    <property type="project" value="TreeGrafter"/>
</dbReference>
<dbReference type="Gene3D" id="3.10.560.10">
    <property type="entry name" value="Outer membrane lipoprotein wza domain like"/>
    <property type="match status" value="1"/>
</dbReference>
<feature type="domain" description="Helix-hairpin-helix DNA-binding motif class 1" evidence="2">
    <location>
        <begin position="240"/>
        <end position="259"/>
    </location>
</feature>
<dbReference type="Pfam" id="PF10531">
    <property type="entry name" value="SLBB"/>
    <property type="match status" value="1"/>
</dbReference>
<sequence>MIKIKNRCCYTVTLILCGTLFLTGLTGCKSREAQFLIDGLQEAKAEVDAESSEEKTSGQKSKKDTDEKKADTEDRQNDDGSSAESWKKQAESDGSDAGNGTGSDSGKHISDADIDNGSEAVSDKEMQQAMIYVDVCGAVANPGVFQLAAGSRVFQAIEAAGGYLPEAALTCVNRAGVLTDGQQLYILTQEEMERQGLDPAEMSGASDGQMNGSAGTGQNTGMTAQVQQDNRININTADEAQLTTLTGIGATRAQAIIAYREENGPFAAIEDIMNVQGIKEGTFAKIKDEIVVG</sequence>
<dbReference type="InterPro" id="IPR004509">
    <property type="entry name" value="Competence_ComEA_HhH"/>
</dbReference>
<evidence type="ECO:0000313" key="3">
    <source>
        <dbReference type="EMBL" id="CUN59589.1"/>
    </source>
</evidence>
<dbReference type="Proteomes" id="UP000095431">
    <property type="component" value="Unassembled WGS sequence"/>
</dbReference>
<dbReference type="GO" id="GO:0003677">
    <property type="term" value="F:DNA binding"/>
    <property type="evidence" value="ECO:0007669"/>
    <property type="project" value="InterPro"/>
</dbReference>
<reference evidence="3 4" key="1">
    <citation type="submission" date="2015-09" db="EMBL/GenBank/DDBJ databases">
        <authorList>
            <consortium name="Pathogen Informatics"/>
        </authorList>
    </citation>
    <scope>NUCLEOTIDE SEQUENCE [LARGE SCALE GENOMIC DNA]</scope>
    <source>
        <strain evidence="3 4">2789STDY5834863</strain>
    </source>
</reference>